<dbReference type="EMBL" id="JASBWT010000014">
    <property type="protein sequence ID" value="KAJ9098628.1"/>
    <property type="molecule type" value="Genomic_DNA"/>
</dbReference>
<protein>
    <submittedName>
        <fullName evidence="1">Uncharacterized protein</fullName>
    </submittedName>
</protein>
<reference evidence="1" key="1">
    <citation type="submission" date="2023-04" db="EMBL/GenBank/DDBJ databases">
        <title>Draft Genome sequencing of Naganishia species isolated from polar environments using Oxford Nanopore Technology.</title>
        <authorList>
            <person name="Leo P."/>
            <person name="Venkateswaran K."/>
        </authorList>
    </citation>
    <scope>NUCLEOTIDE SEQUENCE</scope>
    <source>
        <strain evidence="1">MNA-CCFEE 5423</strain>
    </source>
</reference>
<keyword evidence="2" id="KW-1185">Reference proteome</keyword>
<proteinExistence type="predicted"/>
<dbReference type="Proteomes" id="UP001227268">
    <property type="component" value="Unassembled WGS sequence"/>
</dbReference>
<sequence length="682" mass="76550">MRFGVAQSNEEDDDLAYEVQDSPSHNRRLAPTIRRPKQKRTNSRYGVDLDYSSSSSVSFSSSNGSDSSSGYGSLAEEENNASRRKTKRKGPTPGRDRKGRRQELSSRLSALREHATSATASRGEKGIEASLDEWDRWEMISQQQARLAAQKQSASFNLALHDLAADNFDRTRRRQDTSVEKEMDQVMGLLKGLEIKRMEEEKKQVQEFDKRNKALWDTIEQTIKAAEAAQAKIQAEREAAERKEREIREEKERKQRQAQEEAERKRREAEATAAAIEAAKRKEKEKAEMEAAATVEEKRQAAVKAAEERKHKQQLETEAAAANTQAEVQAKTDASASSASVPASELVMKRVEWQKWREVMGTVKAQVIEKVKQDDGVRRGLRRSKNTITMRLGQVVNTRESIVKITEDLDQHLCSQLPTRPTPAAPFAFSSQLPIPYLYLLSHISKSLIKQAESEISAKPEAAYPLAKVVIGLLLRGHQALNDILFARLVKKCCWVIPYFPPKQPEQTDAEYRKSIGQKDVAGTEDSVQYNQRMAAILTVYLAICSADIPTIVESLNDKPTAITQLEQLIAPEFRITACWSWLAMMGKAPLPNLDPAPKLVSTAFEMVGQDMIRAFGMEQMRKMAQAYMDDGLGGKDDSVPSQGVLANRNVAARAQLRLLLEPFLYEGVGGFEEKPAKEWDI</sequence>
<name>A0ACC2VHT6_9TREE</name>
<organism evidence="1 2">
    <name type="scientific">Naganishia friedmannii</name>
    <dbReference type="NCBI Taxonomy" id="89922"/>
    <lineage>
        <taxon>Eukaryota</taxon>
        <taxon>Fungi</taxon>
        <taxon>Dikarya</taxon>
        <taxon>Basidiomycota</taxon>
        <taxon>Agaricomycotina</taxon>
        <taxon>Tremellomycetes</taxon>
        <taxon>Filobasidiales</taxon>
        <taxon>Filobasidiaceae</taxon>
        <taxon>Naganishia</taxon>
    </lineage>
</organism>
<evidence type="ECO:0000313" key="2">
    <source>
        <dbReference type="Proteomes" id="UP001227268"/>
    </source>
</evidence>
<evidence type="ECO:0000313" key="1">
    <source>
        <dbReference type="EMBL" id="KAJ9098628.1"/>
    </source>
</evidence>
<gene>
    <name evidence="1" type="ORF">QFC21_004275</name>
</gene>
<accession>A0ACC2VHT6</accession>
<comment type="caution">
    <text evidence="1">The sequence shown here is derived from an EMBL/GenBank/DDBJ whole genome shotgun (WGS) entry which is preliminary data.</text>
</comment>